<organism evidence="2 3">
    <name type="scientific">Actinokineospora soli</name>
    <dbReference type="NCBI Taxonomy" id="1048753"/>
    <lineage>
        <taxon>Bacteria</taxon>
        <taxon>Bacillati</taxon>
        <taxon>Actinomycetota</taxon>
        <taxon>Actinomycetes</taxon>
        <taxon>Pseudonocardiales</taxon>
        <taxon>Pseudonocardiaceae</taxon>
        <taxon>Actinokineospora</taxon>
    </lineage>
</organism>
<keyword evidence="3" id="KW-1185">Reference proteome</keyword>
<sequence>MSLVMTAAEREAFLDERRVGVIAATRDGRAPLAVPVWYRYADGEVHVWIERESVKYGVLRAAGRFTLVVQSERLPYKYVSVEGAVVAADVPPTRAEAVAIAARYLAPDDAEGYVDSALGEGSVLVRMRPERWLSSDQGKTD</sequence>
<evidence type="ECO:0000313" key="3">
    <source>
        <dbReference type="Proteomes" id="UP001596512"/>
    </source>
</evidence>
<comment type="caution">
    <text evidence="2">The sequence shown here is derived from an EMBL/GenBank/DDBJ whole genome shotgun (WGS) entry which is preliminary data.</text>
</comment>
<accession>A0ABW2TMA3</accession>
<dbReference type="EMBL" id="JBHTEY010000004">
    <property type="protein sequence ID" value="MFC7613698.1"/>
    <property type="molecule type" value="Genomic_DNA"/>
</dbReference>
<dbReference type="InterPro" id="IPR052019">
    <property type="entry name" value="F420H2_bilvrd_red/Heme_oxyg"/>
</dbReference>
<dbReference type="PANTHER" id="PTHR35176:SF6">
    <property type="entry name" value="HEME OXYGENASE HI_0854-RELATED"/>
    <property type="match status" value="1"/>
</dbReference>
<dbReference type="PANTHER" id="PTHR35176">
    <property type="entry name" value="HEME OXYGENASE HI_0854-RELATED"/>
    <property type="match status" value="1"/>
</dbReference>
<dbReference type="InterPro" id="IPR012349">
    <property type="entry name" value="Split_barrel_FMN-bd"/>
</dbReference>
<keyword evidence="1" id="KW-0560">Oxidoreductase</keyword>
<name>A0ABW2TMA3_9PSEU</name>
<evidence type="ECO:0000256" key="1">
    <source>
        <dbReference type="ARBA" id="ARBA00023002"/>
    </source>
</evidence>
<dbReference type="SUPFAM" id="SSF50475">
    <property type="entry name" value="FMN-binding split barrel"/>
    <property type="match status" value="1"/>
</dbReference>
<dbReference type="Proteomes" id="UP001596512">
    <property type="component" value="Unassembled WGS sequence"/>
</dbReference>
<protein>
    <submittedName>
        <fullName evidence="2">Pyridoxamine 5'-phosphate oxidase family protein</fullName>
    </submittedName>
</protein>
<proteinExistence type="predicted"/>
<evidence type="ECO:0000313" key="2">
    <source>
        <dbReference type="EMBL" id="MFC7613698.1"/>
    </source>
</evidence>
<reference evidence="3" key="1">
    <citation type="journal article" date="2019" name="Int. J. Syst. Evol. Microbiol.">
        <title>The Global Catalogue of Microorganisms (GCM) 10K type strain sequencing project: providing services to taxonomists for standard genome sequencing and annotation.</title>
        <authorList>
            <consortium name="The Broad Institute Genomics Platform"/>
            <consortium name="The Broad Institute Genome Sequencing Center for Infectious Disease"/>
            <person name="Wu L."/>
            <person name="Ma J."/>
        </authorList>
    </citation>
    <scope>NUCLEOTIDE SEQUENCE [LARGE SCALE GENOMIC DNA]</scope>
    <source>
        <strain evidence="3">JCM 17695</strain>
    </source>
</reference>
<gene>
    <name evidence="2" type="ORF">ACFQV2_09010</name>
</gene>
<dbReference type="Gene3D" id="2.30.110.10">
    <property type="entry name" value="Electron Transport, Fmn-binding Protein, Chain A"/>
    <property type="match status" value="1"/>
</dbReference>